<organism evidence="1 2">
    <name type="scientific">Parasitella parasitica</name>
    <dbReference type="NCBI Taxonomy" id="35722"/>
    <lineage>
        <taxon>Eukaryota</taxon>
        <taxon>Fungi</taxon>
        <taxon>Fungi incertae sedis</taxon>
        <taxon>Mucoromycota</taxon>
        <taxon>Mucoromycotina</taxon>
        <taxon>Mucoromycetes</taxon>
        <taxon>Mucorales</taxon>
        <taxon>Mucorineae</taxon>
        <taxon>Mucoraceae</taxon>
        <taxon>Parasitella</taxon>
    </lineage>
</organism>
<name>A0A0B7NIH8_9FUNG</name>
<dbReference type="EMBL" id="LN733620">
    <property type="protein sequence ID" value="CEP17222.1"/>
    <property type="molecule type" value="Genomic_DNA"/>
</dbReference>
<keyword evidence="2" id="KW-1185">Reference proteome</keyword>
<dbReference type="OrthoDB" id="2269747at2759"/>
<protein>
    <submittedName>
        <fullName evidence="1">Uncharacterized protein</fullName>
    </submittedName>
</protein>
<evidence type="ECO:0000313" key="1">
    <source>
        <dbReference type="EMBL" id="CEP17222.1"/>
    </source>
</evidence>
<dbReference type="Proteomes" id="UP000054107">
    <property type="component" value="Unassembled WGS sequence"/>
</dbReference>
<proteinExistence type="predicted"/>
<reference evidence="1 2" key="1">
    <citation type="submission" date="2014-09" db="EMBL/GenBank/DDBJ databases">
        <authorList>
            <person name="Ellenberger Sabrina"/>
        </authorList>
    </citation>
    <scope>NUCLEOTIDE SEQUENCE [LARGE SCALE GENOMIC DNA]</scope>
    <source>
        <strain evidence="1 2">CBS 412.66</strain>
    </source>
</reference>
<accession>A0A0B7NIH8</accession>
<evidence type="ECO:0000313" key="2">
    <source>
        <dbReference type="Proteomes" id="UP000054107"/>
    </source>
</evidence>
<gene>
    <name evidence="1" type="primary">PARPA_11516.1 scaffold 44147</name>
</gene>
<sequence length="622" mass="70436">MQSAKELIAVSKKLASGEFLLAPTILDDESVSLASLDAMIYNKVRNMITGNIIKNGSKSKILIKPVVHSLIGKIVKSMAYIYDSDKDARSTLQIGLVLSGYSDFFKHKAAQILLKGWTCGAFINEILNDANIKQFIQDSLGSLQRILDKYSCIKDSPEGVQDIILYTDCETSHPFHKSLIRDVLLNANVIDRGDDFIEVFDDIKLCEGAMQKPYKMIQIANANLSPLIWNKGNQTALQLLEHGSRSQDILPSNSFYLQAHINQNHIEFILNKVVAEALVEKVEQKATFTVKEETLAVNNIIDSACDIMWGYYQSLGMDCKLFNSCCEDHRYEMLSLQNERQFSCEDIDMYQDIPISRSCACSLSTTHRSLLEIGLKPAVGEVAASIVSSIAANDMFGAYHVSALIITGGIDVFASNPYYYYQINRIFQESLNKYLQTHQRSIVVFLSREAVMACNTLGTWRDKNQIFGRGDYTQLSSASFGIKYFAKDVVKQGSFSGMFEYDGTSYRKNKVVRGFPNLIILSKEDRLTYEGLSKVLVLHNYEIRRIGLYASNSPEDDTSWQRIWFHTGFRMNYSYPLTVKIYPESHSSTIKVEFTYIEFSKKAPILQRKTITIHERLVLTQD</sequence>
<dbReference type="AlphaFoldDB" id="A0A0B7NIH8"/>